<keyword evidence="1" id="KW-0732">Signal</keyword>
<dbReference type="AlphaFoldDB" id="A0AAV4MVW6"/>
<proteinExistence type="predicted"/>
<dbReference type="Proteomes" id="UP001054945">
    <property type="component" value="Unassembled WGS sequence"/>
</dbReference>
<evidence type="ECO:0000313" key="3">
    <source>
        <dbReference type="Proteomes" id="UP001054945"/>
    </source>
</evidence>
<keyword evidence="3" id="KW-1185">Reference proteome</keyword>
<accession>A0AAV4MVW6</accession>
<evidence type="ECO:0000256" key="1">
    <source>
        <dbReference type="SAM" id="SignalP"/>
    </source>
</evidence>
<feature type="chain" id="PRO_5043966189" description="Secreted protein" evidence="1">
    <location>
        <begin position="25"/>
        <end position="89"/>
    </location>
</feature>
<gene>
    <name evidence="2" type="ORF">CEXT_373881</name>
</gene>
<evidence type="ECO:0000313" key="2">
    <source>
        <dbReference type="EMBL" id="GIX76615.1"/>
    </source>
</evidence>
<feature type="signal peptide" evidence="1">
    <location>
        <begin position="1"/>
        <end position="24"/>
    </location>
</feature>
<evidence type="ECO:0008006" key="4">
    <source>
        <dbReference type="Google" id="ProtNLM"/>
    </source>
</evidence>
<comment type="caution">
    <text evidence="2">The sequence shown here is derived from an EMBL/GenBank/DDBJ whole genome shotgun (WGS) entry which is preliminary data.</text>
</comment>
<sequence>MVRFSLSLSITIIILRMYKRLTATVRVPGDLPKTVNGPQKRDQLPEIQTHTFSDYSTARPKIKSLLKKHSLTNLRYAWNSGGSKSKKRE</sequence>
<protein>
    <recommendedName>
        <fullName evidence="4">Secreted protein</fullName>
    </recommendedName>
</protein>
<reference evidence="2 3" key="1">
    <citation type="submission" date="2021-06" db="EMBL/GenBank/DDBJ databases">
        <title>Caerostris extrusa draft genome.</title>
        <authorList>
            <person name="Kono N."/>
            <person name="Arakawa K."/>
        </authorList>
    </citation>
    <scope>NUCLEOTIDE SEQUENCE [LARGE SCALE GENOMIC DNA]</scope>
</reference>
<organism evidence="2 3">
    <name type="scientific">Caerostris extrusa</name>
    <name type="common">Bark spider</name>
    <name type="synonym">Caerostris bankana</name>
    <dbReference type="NCBI Taxonomy" id="172846"/>
    <lineage>
        <taxon>Eukaryota</taxon>
        <taxon>Metazoa</taxon>
        <taxon>Ecdysozoa</taxon>
        <taxon>Arthropoda</taxon>
        <taxon>Chelicerata</taxon>
        <taxon>Arachnida</taxon>
        <taxon>Araneae</taxon>
        <taxon>Araneomorphae</taxon>
        <taxon>Entelegynae</taxon>
        <taxon>Araneoidea</taxon>
        <taxon>Araneidae</taxon>
        <taxon>Caerostris</taxon>
    </lineage>
</organism>
<name>A0AAV4MVW6_CAEEX</name>
<dbReference type="EMBL" id="BPLR01020270">
    <property type="protein sequence ID" value="GIX76615.1"/>
    <property type="molecule type" value="Genomic_DNA"/>
</dbReference>